<evidence type="ECO:0000313" key="2">
    <source>
        <dbReference type="Proteomes" id="UP001597387"/>
    </source>
</evidence>
<protein>
    <submittedName>
        <fullName evidence="1">Uncharacterized protein</fullName>
    </submittedName>
</protein>
<keyword evidence="2" id="KW-1185">Reference proteome</keyword>
<sequence length="133" mass="15141">MKKMFELMNPLQEKRLDELIKGIVEKFKPLQILCFASNLRIDAALSCFSEARVIESCDYELLTVTDSPGSTENEMQDFVSSIYRNGKVIILNLKKDDMHKAVKSKNLYITTILNEAAVLYIEDGFDSQIPNEA</sequence>
<name>A0ABW4ZRP6_9SPHI</name>
<gene>
    <name evidence="1" type="ORF">ACFSJU_19125</name>
</gene>
<evidence type="ECO:0000313" key="1">
    <source>
        <dbReference type="EMBL" id="MFD2164526.1"/>
    </source>
</evidence>
<reference evidence="2" key="1">
    <citation type="journal article" date="2019" name="Int. J. Syst. Evol. Microbiol.">
        <title>The Global Catalogue of Microorganisms (GCM) 10K type strain sequencing project: providing services to taxonomists for standard genome sequencing and annotation.</title>
        <authorList>
            <consortium name="The Broad Institute Genomics Platform"/>
            <consortium name="The Broad Institute Genome Sequencing Center for Infectious Disease"/>
            <person name="Wu L."/>
            <person name="Ma J."/>
        </authorList>
    </citation>
    <scope>NUCLEOTIDE SEQUENCE [LARGE SCALE GENOMIC DNA]</scope>
    <source>
        <strain evidence="2">KCTC 42217</strain>
    </source>
</reference>
<dbReference type="Proteomes" id="UP001597387">
    <property type="component" value="Unassembled WGS sequence"/>
</dbReference>
<proteinExistence type="predicted"/>
<accession>A0ABW4ZRP6</accession>
<dbReference type="RefSeq" id="WP_255905584.1">
    <property type="nucleotide sequence ID" value="NZ_JAFMZO010000006.1"/>
</dbReference>
<comment type="caution">
    <text evidence="1">The sequence shown here is derived from an EMBL/GenBank/DDBJ whole genome shotgun (WGS) entry which is preliminary data.</text>
</comment>
<organism evidence="1 2">
    <name type="scientific">Paradesertivirga mongoliensis</name>
    <dbReference type="NCBI Taxonomy" id="2100740"/>
    <lineage>
        <taxon>Bacteria</taxon>
        <taxon>Pseudomonadati</taxon>
        <taxon>Bacteroidota</taxon>
        <taxon>Sphingobacteriia</taxon>
        <taxon>Sphingobacteriales</taxon>
        <taxon>Sphingobacteriaceae</taxon>
        <taxon>Paradesertivirga</taxon>
    </lineage>
</organism>
<dbReference type="EMBL" id="JBHUHZ010000005">
    <property type="protein sequence ID" value="MFD2164526.1"/>
    <property type="molecule type" value="Genomic_DNA"/>
</dbReference>